<evidence type="ECO:0000256" key="9">
    <source>
        <dbReference type="ARBA" id="ARBA00023002"/>
    </source>
</evidence>
<evidence type="ECO:0000256" key="13">
    <source>
        <dbReference type="ARBA" id="ARBA00032283"/>
    </source>
</evidence>
<evidence type="ECO:0000256" key="7">
    <source>
        <dbReference type="ARBA" id="ARBA00022873"/>
    </source>
</evidence>
<dbReference type="NCBIfam" id="TIGR02410">
    <property type="entry name" value="carnitine_TMLD"/>
    <property type="match status" value="1"/>
</dbReference>
<evidence type="ECO:0000256" key="3">
    <source>
        <dbReference type="ARBA" id="ARBA00005022"/>
    </source>
</evidence>
<dbReference type="InterPro" id="IPR012776">
    <property type="entry name" value="Trimethyllysine_dOase"/>
</dbReference>
<evidence type="ECO:0000256" key="11">
    <source>
        <dbReference type="ARBA" id="ARBA00030363"/>
    </source>
</evidence>
<dbReference type="Gene3D" id="3.60.130.10">
    <property type="entry name" value="Clavaminate synthase-like"/>
    <property type="match status" value="1"/>
</dbReference>
<dbReference type="Gene3D" id="3.30.2020.30">
    <property type="match status" value="1"/>
</dbReference>
<comment type="cofactor">
    <cofactor evidence="2">
        <name>L-ascorbate</name>
        <dbReference type="ChEBI" id="CHEBI:38290"/>
    </cofactor>
</comment>
<comment type="function">
    <text evidence="14">Converts trimethyllysine (TML) into hydroxytrimethyllysine (HTML).</text>
</comment>
<organism evidence="16 17">
    <name type="scientific">Jimgerdemannia flammicorona</name>
    <dbReference type="NCBI Taxonomy" id="994334"/>
    <lineage>
        <taxon>Eukaryota</taxon>
        <taxon>Fungi</taxon>
        <taxon>Fungi incertae sedis</taxon>
        <taxon>Mucoromycota</taxon>
        <taxon>Mucoromycotina</taxon>
        <taxon>Endogonomycetes</taxon>
        <taxon>Endogonales</taxon>
        <taxon>Endogonaceae</taxon>
        <taxon>Jimgerdemannia</taxon>
    </lineage>
</organism>
<keyword evidence="7" id="KW-0124">Carnitine biosynthesis</keyword>
<dbReference type="EMBL" id="RBNI01000193">
    <property type="protein sequence ID" value="RUP52101.1"/>
    <property type="molecule type" value="Genomic_DNA"/>
</dbReference>
<comment type="similarity">
    <text evidence="4">Belongs to the gamma-BBH/TMLD family.</text>
</comment>
<keyword evidence="6" id="KW-0479">Metal-binding</keyword>
<dbReference type="PANTHER" id="PTHR10696:SF51">
    <property type="entry name" value="TRIMETHYLLYSINE DIOXYGENASE, MITOCHONDRIAL"/>
    <property type="match status" value="1"/>
</dbReference>
<evidence type="ECO:0000256" key="6">
    <source>
        <dbReference type="ARBA" id="ARBA00022723"/>
    </source>
</evidence>
<evidence type="ECO:0000313" key="16">
    <source>
        <dbReference type="EMBL" id="RUP52101.1"/>
    </source>
</evidence>
<dbReference type="Pfam" id="PF06155">
    <property type="entry name" value="GBBH-like_N"/>
    <property type="match status" value="1"/>
</dbReference>
<dbReference type="Proteomes" id="UP000268093">
    <property type="component" value="Unassembled WGS sequence"/>
</dbReference>
<dbReference type="InterPro" id="IPR042098">
    <property type="entry name" value="TauD-like_sf"/>
</dbReference>
<evidence type="ECO:0000256" key="1">
    <source>
        <dbReference type="ARBA" id="ARBA00001954"/>
    </source>
</evidence>
<proteinExistence type="inferred from homology"/>
<dbReference type="AlphaFoldDB" id="A0A433DMS0"/>
<comment type="catalytic activity">
    <reaction evidence="15">
        <text>N(6),N(6),N(6)-trimethyl-L-lysine + 2-oxoglutarate + O2 = (3S)-3-hydroxy-N(6),N(6),N(6)-trimethyl-L-lysine + succinate + CO2</text>
        <dbReference type="Rhea" id="RHEA:14181"/>
        <dbReference type="ChEBI" id="CHEBI:15379"/>
        <dbReference type="ChEBI" id="CHEBI:16526"/>
        <dbReference type="ChEBI" id="CHEBI:16810"/>
        <dbReference type="ChEBI" id="CHEBI:30031"/>
        <dbReference type="ChEBI" id="CHEBI:58100"/>
        <dbReference type="ChEBI" id="CHEBI:141499"/>
        <dbReference type="EC" id="1.14.11.8"/>
    </reaction>
</comment>
<evidence type="ECO:0000256" key="12">
    <source>
        <dbReference type="ARBA" id="ARBA00031778"/>
    </source>
</evidence>
<evidence type="ECO:0000256" key="2">
    <source>
        <dbReference type="ARBA" id="ARBA00001961"/>
    </source>
</evidence>
<evidence type="ECO:0000256" key="14">
    <source>
        <dbReference type="ARBA" id="ARBA00046008"/>
    </source>
</evidence>
<keyword evidence="17" id="KW-1185">Reference proteome</keyword>
<evidence type="ECO:0000256" key="10">
    <source>
        <dbReference type="ARBA" id="ARBA00023004"/>
    </source>
</evidence>
<protein>
    <recommendedName>
        <fullName evidence="5">trimethyllysine dioxygenase</fullName>
        <ecNumber evidence="5">1.14.11.8</ecNumber>
    </recommendedName>
    <alternativeName>
        <fullName evidence="12">Epsilon-trimethyllysine 2-oxoglutarate dioxygenase</fullName>
    </alternativeName>
    <alternativeName>
        <fullName evidence="11">TML hydroxylase</fullName>
    </alternativeName>
    <alternativeName>
        <fullName evidence="13">TML-alpha-ketoglutarate dioxygenase</fullName>
    </alternativeName>
</protein>
<name>A0A433DMS0_9FUNG</name>
<keyword evidence="10" id="KW-0408">Iron</keyword>
<dbReference type="InterPro" id="IPR003819">
    <property type="entry name" value="TauD/TfdA-like"/>
</dbReference>
<evidence type="ECO:0000256" key="5">
    <source>
        <dbReference type="ARBA" id="ARBA00012267"/>
    </source>
</evidence>
<dbReference type="InterPro" id="IPR010376">
    <property type="entry name" value="GBBH-like_N"/>
</dbReference>
<dbReference type="FunFam" id="3.30.2020.30:FF:000002">
    <property type="entry name" value="Putative gamma-butyrobetaine dioxygenase"/>
    <property type="match status" value="1"/>
</dbReference>
<reference evidence="16 17" key="1">
    <citation type="journal article" date="2018" name="New Phytol.">
        <title>Phylogenomics of Endogonaceae and evolution of mycorrhizas within Mucoromycota.</title>
        <authorList>
            <person name="Chang Y."/>
            <person name="Desiro A."/>
            <person name="Na H."/>
            <person name="Sandor L."/>
            <person name="Lipzen A."/>
            <person name="Clum A."/>
            <person name="Barry K."/>
            <person name="Grigoriev I.V."/>
            <person name="Martin F.M."/>
            <person name="Stajich J.E."/>
            <person name="Smith M.E."/>
            <person name="Bonito G."/>
            <person name="Spatafora J.W."/>
        </authorList>
    </citation>
    <scope>NUCLEOTIDE SEQUENCE [LARGE SCALE GENOMIC DNA]</scope>
    <source>
        <strain evidence="16 17">GMNB39</strain>
    </source>
</reference>
<dbReference type="EC" id="1.14.11.8" evidence="5"/>
<evidence type="ECO:0000256" key="8">
    <source>
        <dbReference type="ARBA" id="ARBA00022964"/>
    </source>
</evidence>
<accession>A0A433DMS0</accession>
<dbReference type="GO" id="GO:0050353">
    <property type="term" value="F:trimethyllysine dioxygenase activity"/>
    <property type="evidence" value="ECO:0007669"/>
    <property type="project" value="UniProtKB-EC"/>
</dbReference>
<dbReference type="GO" id="GO:0045329">
    <property type="term" value="P:carnitine biosynthetic process"/>
    <property type="evidence" value="ECO:0007669"/>
    <property type="project" value="UniProtKB-UniPathway"/>
</dbReference>
<gene>
    <name evidence="16" type="ORF">BC936DRAFT_141319</name>
</gene>
<evidence type="ECO:0000313" key="17">
    <source>
        <dbReference type="Proteomes" id="UP000268093"/>
    </source>
</evidence>
<dbReference type="InterPro" id="IPR050411">
    <property type="entry name" value="AlphaKG_dependent_hydroxylases"/>
</dbReference>
<dbReference type="GO" id="GO:0005506">
    <property type="term" value="F:iron ion binding"/>
    <property type="evidence" value="ECO:0007669"/>
    <property type="project" value="InterPro"/>
</dbReference>
<comment type="cofactor">
    <cofactor evidence="1">
        <name>Fe(2+)</name>
        <dbReference type="ChEBI" id="CHEBI:29033"/>
    </cofactor>
</comment>
<evidence type="ECO:0000256" key="4">
    <source>
        <dbReference type="ARBA" id="ARBA00008654"/>
    </source>
</evidence>
<dbReference type="UniPathway" id="UPA00118"/>
<dbReference type="SUPFAM" id="SSF51197">
    <property type="entry name" value="Clavaminate synthase-like"/>
    <property type="match status" value="1"/>
</dbReference>
<comment type="pathway">
    <text evidence="3">Amine and polyamine biosynthesis; carnitine biosynthesis.</text>
</comment>
<dbReference type="InterPro" id="IPR038492">
    <property type="entry name" value="GBBH-like_N_sf"/>
</dbReference>
<sequence length="453" mass="51581">MSPISLLSLLVRPHARGLRTVVASTIRQVNATRALGSVIPRKLEAPSALFGSTIRRLSTAAPEFFQVESLPDSSTTVTLDNKIRVNWHDGQQSQYHNVWLRDHCRCPECYHQLTRQRLVNTFKIPTDIRPSDLTLKKDTIEVTWANDSHKSIYPLTWLRQHSYDPPLADPKTTEIPIFWGAEIAENPPTVQFDDVMHSDSALSHWLTNITTYGFSFVDGVPVTPSHTEQLARRICFLRETHYARGLWDFTADLAHGDTAYTDLALRAHTDNTYFTDPSGLQLFHLLEFDGTGGQSLLVDGFHAAAELHRRSPDAYATLAEIPVPTHSAGDAGVFIIPTPRARPILNHDPVTGRLYQVRYNNGDRSTLTGLEARDVERFYEALRRWDEVIEDKAMEFWTALRPGRAMIFDNWRCLHGRAAFTGHRRLCGVYLNWDDYRSRVRVLGLSEEKERLI</sequence>
<dbReference type="PANTHER" id="PTHR10696">
    <property type="entry name" value="GAMMA-BUTYROBETAINE HYDROXYLASE-RELATED"/>
    <property type="match status" value="1"/>
</dbReference>
<dbReference type="CDD" id="cd00250">
    <property type="entry name" value="CAS_like"/>
    <property type="match status" value="1"/>
</dbReference>
<dbReference type="OrthoDB" id="408743at2759"/>
<evidence type="ECO:0000256" key="15">
    <source>
        <dbReference type="ARBA" id="ARBA00049334"/>
    </source>
</evidence>
<dbReference type="GO" id="GO:0005739">
    <property type="term" value="C:mitochondrion"/>
    <property type="evidence" value="ECO:0007669"/>
    <property type="project" value="TreeGrafter"/>
</dbReference>
<dbReference type="Pfam" id="PF02668">
    <property type="entry name" value="TauD"/>
    <property type="match status" value="1"/>
</dbReference>
<keyword evidence="8 16" id="KW-0223">Dioxygenase</keyword>
<dbReference type="FunFam" id="3.60.130.10:FF:000001">
    <property type="entry name" value="Trimethyllysine dioxygenase, mitochondrial"/>
    <property type="match status" value="1"/>
</dbReference>
<keyword evidence="9" id="KW-0560">Oxidoreductase</keyword>
<comment type="caution">
    <text evidence="16">The sequence shown here is derived from an EMBL/GenBank/DDBJ whole genome shotgun (WGS) entry which is preliminary data.</text>
</comment>